<protein>
    <submittedName>
        <fullName evidence="1">Uncharacterized protein</fullName>
    </submittedName>
</protein>
<dbReference type="AlphaFoldDB" id="A1URY7"/>
<name>A1URY7_BARBK</name>
<gene>
    <name evidence="1" type="ordered locus">BARBAKC583_0422</name>
</gene>
<dbReference type="EMBL" id="CP000524">
    <property type="protein sequence ID" value="ABM44733.1"/>
    <property type="molecule type" value="Genomic_DNA"/>
</dbReference>
<dbReference type="KEGG" id="bbk:BARBAKC583_0422"/>
<evidence type="ECO:0000313" key="2">
    <source>
        <dbReference type="Proteomes" id="UP000000643"/>
    </source>
</evidence>
<proteinExistence type="predicted"/>
<organism evidence="1 2">
    <name type="scientific">Bartonella bacilliformis (strain ATCC 35685 / KC583 / Herrer 020/F12,63)</name>
    <dbReference type="NCBI Taxonomy" id="360095"/>
    <lineage>
        <taxon>Bacteria</taxon>
        <taxon>Pseudomonadati</taxon>
        <taxon>Pseudomonadota</taxon>
        <taxon>Alphaproteobacteria</taxon>
        <taxon>Hyphomicrobiales</taxon>
        <taxon>Bartonellaceae</taxon>
        <taxon>Bartonella</taxon>
    </lineage>
</organism>
<sequence>MTQKLYARKLHIVQKFFLSIELFQLITFNVKKTNKNLIFDILYNRK</sequence>
<evidence type="ECO:0000313" key="1">
    <source>
        <dbReference type="EMBL" id="ABM44733.1"/>
    </source>
</evidence>
<dbReference type="HOGENOM" id="CLU_3180586_0_0_5"/>
<dbReference type="Proteomes" id="UP000000643">
    <property type="component" value="Chromosome"/>
</dbReference>
<reference evidence="1 2" key="1">
    <citation type="submission" date="2006-12" db="EMBL/GenBank/DDBJ databases">
        <authorList>
            <person name="Hendrix L."/>
            <person name="Mohamoud Y."/>
            <person name="Radune D."/>
            <person name="Shvartsbeyn A."/>
            <person name="Daugherty S."/>
            <person name="Dodson R."/>
            <person name="Durkin A.S."/>
            <person name="Harkins D."/>
            <person name="Huot H."/>
            <person name="Kothari S.P."/>
            <person name="Madupu R."/>
            <person name="Li J."/>
            <person name="Nelson W.C."/>
            <person name="Shrivastava S."/>
            <person name="Giglio M.G."/>
            <person name="Haft D."/>
            <person name="Selengut J."/>
            <person name="Fraser-Ligget C."/>
            <person name="Seshadri R."/>
        </authorList>
    </citation>
    <scope>NUCLEOTIDE SEQUENCE [LARGE SCALE GENOMIC DNA]</scope>
    <source>
        <strain evidence="2">ATCC 35685 / NCTC 12138 / KC583</strain>
    </source>
</reference>
<accession>A1URY7</accession>